<feature type="compositionally biased region" description="Basic and acidic residues" evidence="2">
    <location>
        <begin position="1166"/>
        <end position="1175"/>
    </location>
</feature>
<name>A0A2B4RF50_STYPI</name>
<feature type="compositionally biased region" description="Polar residues" evidence="2">
    <location>
        <begin position="1241"/>
        <end position="1253"/>
    </location>
</feature>
<dbReference type="SMART" id="SM01307">
    <property type="entry name" value="RICTOR_M"/>
    <property type="match status" value="1"/>
</dbReference>
<dbReference type="STRING" id="50429.A0A2B4RF50"/>
<dbReference type="InterPro" id="IPR036052">
    <property type="entry name" value="TrpB-like_PALP_sf"/>
</dbReference>
<dbReference type="Proteomes" id="UP000225706">
    <property type="component" value="Unassembled WGS sequence"/>
</dbReference>
<dbReference type="SMART" id="SM01310">
    <property type="entry name" value="RICTOR_V"/>
    <property type="match status" value="1"/>
</dbReference>
<feature type="region of interest" description="Disordered" evidence="2">
    <location>
        <begin position="1145"/>
        <end position="1178"/>
    </location>
</feature>
<dbReference type="GO" id="GO:0051897">
    <property type="term" value="P:positive regulation of phosphatidylinositol 3-kinase/protein kinase B signal transduction"/>
    <property type="evidence" value="ECO:0007669"/>
    <property type="project" value="TreeGrafter"/>
</dbReference>
<feature type="compositionally biased region" description="Polar residues" evidence="2">
    <location>
        <begin position="1315"/>
        <end position="1329"/>
    </location>
</feature>
<dbReference type="EMBL" id="LSMT01000713">
    <property type="protein sequence ID" value="PFX14905.1"/>
    <property type="molecule type" value="Genomic_DNA"/>
</dbReference>
<feature type="region of interest" description="Disordered" evidence="2">
    <location>
        <begin position="2074"/>
        <end position="2093"/>
    </location>
</feature>
<dbReference type="GO" id="GO:0038203">
    <property type="term" value="P:TORC2 signaling"/>
    <property type="evidence" value="ECO:0007669"/>
    <property type="project" value="TreeGrafter"/>
</dbReference>
<feature type="region of interest" description="Disordered" evidence="2">
    <location>
        <begin position="1291"/>
        <end position="1370"/>
    </location>
</feature>
<evidence type="ECO:0000313" key="6">
    <source>
        <dbReference type="EMBL" id="PFX14905.1"/>
    </source>
</evidence>
<keyword evidence="7" id="KW-1185">Reference proteome</keyword>
<dbReference type="InterPro" id="IPR029452">
    <property type="entry name" value="RICTOR_V"/>
</dbReference>
<dbReference type="Pfam" id="PF14666">
    <property type="entry name" value="RICTOR_M"/>
    <property type="match status" value="1"/>
</dbReference>
<dbReference type="Pfam" id="PF14664">
    <property type="entry name" value="RICTOR_N"/>
    <property type="match status" value="1"/>
</dbReference>
<feature type="domain" description="Rapamycin-insensitive companion of mTOR middle" evidence="3">
    <location>
        <begin position="506"/>
        <end position="713"/>
    </location>
</feature>
<dbReference type="PANTHER" id="PTHR13298:SF11">
    <property type="entry name" value="RAPAMYCIN-INSENSITIVE COMPANION OF MTOR"/>
    <property type="match status" value="1"/>
</dbReference>
<evidence type="ECO:0000259" key="3">
    <source>
        <dbReference type="SMART" id="SM01307"/>
    </source>
</evidence>
<dbReference type="InterPro" id="IPR028268">
    <property type="entry name" value="Pianissimo_fam"/>
</dbReference>
<feature type="region of interest" description="Disordered" evidence="2">
    <location>
        <begin position="1432"/>
        <end position="1451"/>
    </location>
</feature>
<dbReference type="InterPro" id="IPR029451">
    <property type="entry name" value="RICTOR_M"/>
</dbReference>
<dbReference type="InterPro" id="IPR029453">
    <property type="entry name" value="Rictor_IV"/>
</dbReference>
<proteinExistence type="inferred from homology"/>
<feature type="domain" description="Rapamycin-insensitive companion of mTOR N-terminal" evidence="4">
    <location>
        <begin position="50"/>
        <end position="432"/>
    </location>
</feature>
<dbReference type="GO" id="GO:0043539">
    <property type="term" value="F:protein serine/threonine kinase activator activity"/>
    <property type="evidence" value="ECO:0007669"/>
    <property type="project" value="TreeGrafter"/>
</dbReference>
<sequence length="2093" mass="232130">MRRNFSGPGARFENLDEPTPIDLSRDPAANMKDLLDQITSKEMMSTTKRMGHINNFTKLIQSVGENANFGYSLEDIIKCLMLPLVSAAKELRAAGLRAFRHLFYDEKTLSKILEFRIDIFIVRSMDMVHNAFEVERVQALRFIRKIIAVSPHLCPMSMAATLVSIGNDEGDDADRLRKACVATLCELAIKSIQTASYCGGINTIIRNVLDSQMQRFNESLMATLLYLLNNPESRLYVRSDVGLESVLAPFTDLHYRHNPDTPETHLREDRASRLQASKMAIVTIFRSWSGVISLCRPDGKGVQSLLGVFCLPNSDVRKGIMDIVFEIFQLKEPDWTDDFSIALLSVDPCQMQDAWKLSEGFVAEEAKALLPHRATGRTNLVKNYIALVLAAFMNAGLFESLVEVITSSDPFLSVRATILLGELLHLVSTEFAVRLKRETKNGYCTSLSRASIAVNCLDRLHQTKKRGLVPCSLYLSRIVSKAHTLEPKVKDKLHRDRLKACLNKELDDPLFSSLRDTQSPTVTMRKLEETSNQKFIRNLLYFYKPSSQRFCTVHISDPQARTFSEVGCLVIDFLLDGEDVAEGLLLRDLVQDIGECLQEVLLQHSKALSPSITTGVLSNNNVVSTLSRDYFLFLGKLAGTKVGSKLMERTGVYQYLLELCSIPSRDSLQKLIVASLDYSHTGIPRIILSKILTASSSATRLYSTSHMRVLLRARVAFFHSWGIELLVTQLYDTDNQVAVEAADVLDEACEDEEYNTAYVRWVEELLAESLTSYVKKSDDNTYIRRSNKRLVLKDAFLPPHLYGQLVQKKNGFKLLQKSNDVELFARTLQTLEPKTKEQVDELKAALWALGHVGSTNWGINFLVEEAIIPEIVRLAEDCDNFAIRGTCYYVLGLIAKTREGADILRELEWESVRHMGEDKWPVLETSLENKEEVVPLSYILEPQSKPAPSVLSGISETERAGGIYLGEESKATEGSTAYDKFSGIYLGEDKGSSRKTSIEEASEGGILSLWYKNAERRRKIASRESGFYDERSGVYLGEESPSVSEPTDEGVITPAPGGILERLFTETGLDLSAVNKESKMSHRRNYSEGNFSVATFGEKDSTFETLDVKRRAVSNVDRIGSPLKSVSEHSVDDVRVSNGVGLRPFHKHTGSAPSEHVPQMDGTMSDGDRTNRRSVSESIAYSALKPEIRNRMESEVTDMSSFHVRSGSNLSSASVDSGDFLEMSYIASRSRTSSASETGGYLQQESPTSQSLLSVNSDDTAKTLGEKDLILDSSADSLQGGLLYESPTAYSSSELLRRSSSPSQEDRKRLPINELLQNDLQSRQRSTSLTEKRRMGSPSLGIIPETRSSSFSGSTDFSKMASKSRSSSDAELMHVSPVENLNDLHGSNRSLAEVKILSDKTIVFRSGVESKTRAMSVDSASSSGLRRDRLLVNSSQISGDESDGNVSRSRGSSFEKADFARKLGLKSGDLSRVRRTRSTSSGHSSNEGLSPKKIVNKNRLFGSNENNTVISGDLRRNSSASSEASLFTSSRDAFGYTALSTLRRQRSFNRDLEKKVNAFGTTRAGTFQFPRSMSAAEFSSTKRDSLASISSAFDFRQFKSTNKNIGNEFLGLCLPRDLSSLFQTEPYEFQGSWADHFVAAPSLLPPFVVSSTKRENRPSHDKSRCLGCMYTNRVGTGRDRTKSSDNVNDGEWTKLPPVMEANAESVDSTIAFSFAKSESDSSVTATSLLAKGSKVDENTTEGKRLFRAEILRIVASLSSVVASRAHQEELNKLREKCSHLFQDLCLYSEVCDILALYKFKLHIRRFIQGLFANVNFDPMTCFGVDVGIHVLLKEENLSPTGSYFDRAVLNSLLVLPEDQKRRGVITASESWPFIRALFYYGPKLGVPLTVVVPERSKIQEQLLSKPGKNIVSCGRDFDEAKKYAEEVGRGVRLEYIDSDHSPTMLVGLGTLGLEILEQCNCNLDAVVVPESDANLVRALRYSIKSIFPLIKVMGIQVKDKERKRDSTDALNNALEISDADLLRTVLRVLAEKGVLLSKEGVSGLAAVLAGKLAQLRNGPRHLTAVHAQGENLIKRPSHITPPGNGLLTPPSQG</sequence>
<feature type="region of interest" description="Disordered" evidence="2">
    <location>
        <begin position="1231"/>
        <end position="1253"/>
    </location>
</feature>
<dbReference type="SUPFAM" id="SSF53686">
    <property type="entry name" value="Tryptophan synthase beta subunit-like PLP-dependent enzymes"/>
    <property type="match status" value="1"/>
</dbReference>
<dbReference type="SUPFAM" id="SSF48371">
    <property type="entry name" value="ARM repeat"/>
    <property type="match status" value="2"/>
</dbReference>
<organism evidence="6 7">
    <name type="scientific">Stylophora pistillata</name>
    <name type="common">Smooth cauliflower coral</name>
    <dbReference type="NCBI Taxonomy" id="50429"/>
    <lineage>
        <taxon>Eukaryota</taxon>
        <taxon>Metazoa</taxon>
        <taxon>Cnidaria</taxon>
        <taxon>Anthozoa</taxon>
        <taxon>Hexacorallia</taxon>
        <taxon>Scleractinia</taxon>
        <taxon>Astrocoeniina</taxon>
        <taxon>Pocilloporidae</taxon>
        <taxon>Stylophora</taxon>
    </lineage>
</organism>
<comment type="similarity">
    <text evidence="1">Belongs to the RICTOR family.</text>
</comment>
<evidence type="ECO:0000256" key="1">
    <source>
        <dbReference type="ARBA" id="ARBA00008878"/>
    </source>
</evidence>
<dbReference type="PANTHER" id="PTHR13298">
    <property type="entry name" value="CYTOSOLIC REGULATOR PIANISSIMO"/>
    <property type="match status" value="1"/>
</dbReference>
<dbReference type="InterPro" id="IPR011989">
    <property type="entry name" value="ARM-like"/>
</dbReference>
<feature type="compositionally biased region" description="Low complexity" evidence="2">
    <location>
        <begin position="1291"/>
        <end position="1303"/>
    </location>
</feature>
<feature type="region of interest" description="Disordered" evidence="2">
    <location>
        <begin position="1"/>
        <end position="21"/>
    </location>
</feature>
<reference evidence="7" key="1">
    <citation type="journal article" date="2017" name="bioRxiv">
        <title>Comparative analysis of the genomes of Stylophora pistillata and Acropora digitifera provides evidence for extensive differences between species of corals.</title>
        <authorList>
            <person name="Voolstra C.R."/>
            <person name="Li Y."/>
            <person name="Liew Y.J."/>
            <person name="Baumgarten S."/>
            <person name="Zoccola D."/>
            <person name="Flot J.-F."/>
            <person name="Tambutte S."/>
            <person name="Allemand D."/>
            <person name="Aranda M."/>
        </authorList>
    </citation>
    <scope>NUCLEOTIDE SEQUENCE [LARGE SCALE GENOMIC DNA]</scope>
</reference>
<dbReference type="SMART" id="SM01308">
    <property type="entry name" value="RICTOR_N"/>
    <property type="match status" value="1"/>
</dbReference>
<feature type="compositionally biased region" description="Low complexity" evidence="2">
    <location>
        <begin position="1231"/>
        <end position="1240"/>
    </location>
</feature>
<accession>A0A2B4RF50</accession>
<dbReference type="Pfam" id="PF00291">
    <property type="entry name" value="PALP"/>
    <property type="match status" value="1"/>
</dbReference>
<feature type="domain" description="Rapamycin-insensitive companion of mTOR" evidence="5">
    <location>
        <begin position="839"/>
        <end position="911"/>
    </location>
</feature>
<gene>
    <name evidence="6" type="primary">RICTOR</name>
    <name evidence="6" type="ORF">AWC38_SpisGene20914</name>
</gene>
<feature type="compositionally biased region" description="Low complexity" evidence="2">
    <location>
        <begin position="1348"/>
        <end position="1365"/>
    </location>
</feature>
<dbReference type="InterPro" id="IPR016024">
    <property type="entry name" value="ARM-type_fold"/>
</dbReference>
<dbReference type="InterPro" id="IPR028267">
    <property type="entry name" value="Pianissimo_N"/>
</dbReference>
<dbReference type="Gene3D" id="1.25.10.10">
    <property type="entry name" value="Leucine-rich Repeat Variant"/>
    <property type="match status" value="1"/>
</dbReference>
<dbReference type="GO" id="GO:0031932">
    <property type="term" value="C:TORC2 complex"/>
    <property type="evidence" value="ECO:0007669"/>
    <property type="project" value="InterPro"/>
</dbReference>
<dbReference type="Pfam" id="PF14663">
    <property type="entry name" value="RasGEF_N_2"/>
    <property type="match status" value="1"/>
</dbReference>
<feature type="region of interest" description="Disordered" evidence="2">
    <location>
        <begin position="1470"/>
        <end position="1495"/>
    </location>
</feature>
<dbReference type="Gene3D" id="3.40.50.1100">
    <property type="match status" value="2"/>
</dbReference>
<dbReference type="InterPro" id="IPR001926">
    <property type="entry name" value="TrpB-like_PALP"/>
</dbReference>
<comment type="caution">
    <text evidence="6">The sequence shown here is derived from an EMBL/GenBank/DDBJ whole genome shotgun (WGS) entry which is preliminary data.</text>
</comment>
<evidence type="ECO:0000259" key="5">
    <source>
        <dbReference type="SMART" id="SM01310"/>
    </source>
</evidence>
<protein>
    <submittedName>
        <fullName evidence="6">Rapamycin-insensitive companion of mTOR</fullName>
    </submittedName>
</protein>
<dbReference type="OrthoDB" id="271111at2759"/>
<evidence type="ECO:0000259" key="4">
    <source>
        <dbReference type="SMART" id="SM01308"/>
    </source>
</evidence>
<evidence type="ECO:0000256" key="2">
    <source>
        <dbReference type="SAM" id="MobiDB-lite"/>
    </source>
</evidence>
<evidence type="ECO:0000313" key="7">
    <source>
        <dbReference type="Proteomes" id="UP000225706"/>
    </source>
</evidence>
<dbReference type="Pfam" id="PF14668">
    <property type="entry name" value="RICTOR_V"/>
    <property type="match status" value="1"/>
</dbReference>
<dbReference type="SMART" id="SM01303">
    <property type="entry name" value="RasGEF_N_2"/>
    <property type="match status" value="1"/>
</dbReference>